<evidence type="ECO:0000313" key="2">
    <source>
        <dbReference type="Proteomes" id="UP000014541"/>
    </source>
</evidence>
<name>S3K0P4_TREMA</name>
<keyword evidence="2" id="KW-1185">Reference proteome</keyword>
<dbReference type="PATRIC" id="fig|1125699.3.peg.791"/>
<comment type="caution">
    <text evidence="1">The sequence shown here is derived from an EMBL/GenBank/DDBJ whole genome shotgun (WGS) entry which is preliminary data.</text>
</comment>
<evidence type="ECO:0000313" key="1">
    <source>
        <dbReference type="EMBL" id="EPF30461.1"/>
    </source>
</evidence>
<reference evidence="1 2" key="1">
    <citation type="submission" date="2013-04" db="EMBL/GenBank/DDBJ databases">
        <title>The Genome Sequence of Treponema maltophilum ATCC 51939.</title>
        <authorList>
            <consortium name="The Broad Institute Genomics Platform"/>
            <person name="Earl A."/>
            <person name="Ward D."/>
            <person name="Feldgarden M."/>
            <person name="Gevers D."/>
            <person name="Leonetti C."/>
            <person name="Blanton J.M."/>
            <person name="Dewhirst F.E."/>
            <person name="Izard J."/>
            <person name="Walker B."/>
            <person name="Young S."/>
            <person name="Zeng Q."/>
            <person name="Gargeya S."/>
            <person name="Fitzgerald M."/>
            <person name="Haas B."/>
            <person name="Abouelleil A."/>
            <person name="Allen A.W."/>
            <person name="Alvarado L."/>
            <person name="Arachchi H.M."/>
            <person name="Berlin A.M."/>
            <person name="Chapman S.B."/>
            <person name="Gainer-Dewar J."/>
            <person name="Goldberg J."/>
            <person name="Griggs A."/>
            <person name="Gujja S."/>
            <person name="Hansen M."/>
            <person name="Howarth C."/>
            <person name="Imamovic A."/>
            <person name="Ireland A."/>
            <person name="Larimer J."/>
            <person name="McCowan C."/>
            <person name="Murphy C."/>
            <person name="Pearson M."/>
            <person name="Poon T.W."/>
            <person name="Priest M."/>
            <person name="Roberts A."/>
            <person name="Saif S."/>
            <person name="Shea T."/>
            <person name="Sisk P."/>
            <person name="Sykes S."/>
            <person name="Wortman J."/>
            <person name="Nusbaum C."/>
            <person name="Birren B."/>
        </authorList>
    </citation>
    <scope>NUCLEOTIDE SEQUENCE [LARGE SCALE GENOMIC DNA]</scope>
    <source>
        <strain evidence="1 2">ATCC 51939</strain>
    </source>
</reference>
<accession>S3K0P4</accession>
<dbReference type="HOGENOM" id="CLU_398439_0_0_12"/>
<proteinExistence type="predicted"/>
<dbReference type="EMBL" id="ATFF01000006">
    <property type="protein sequence ID" value="EPF30461.1"/>
    <property type="molecule type" value="Genomic_DNA"/>
</dbReference>
<dbReference type="STRING" id="1125699.HMPREF9194_00778"/>
<dbReference type="Proteomes" id="UP000014541">
    <property type="component" value="Unassembled WGS sequence"/>
</dbReference>
<gene>
    <name evidence="1" type="ORF">HMPREF9194_00778</name>
</gene>
<dbReference type="eggNOG" id="ENOG5030IF3">
    <property type="taxonomic scope" value="Bacteria"/>
</dbReference>
<dbReference type="RefSeq" id="WP_016525072.1">
    <property type="nucleotide sequence ID" value="NZ_KE332518.1"/>
</dbReference>
<organism evidence="1 2">
    <name type="scientific">Treponema maltophilum ATCC 51939</name>
    <dbReference type="NCBI Taxonomy" id="1125699"/>
    <lineage>
        <taxon>Bacteria</taxon>
        <taxon>Pseudomonadati</taxon>
        <taxon>Spirochaetota</taxon>
        <taxon>Spirochaetia</taxon>
        <taxon>Spirochaetales</taxon>
        <taxon>Treponemataceae</taxon>
        <taxon>Treponema</taxon>
    </lineage>
</organism>
<dbReference type="OrthoDB" id="362460at2"/>
<protein>
    <submittedName>
        <fullName evidence="1">Uncharacterized protein</fullName>
    </submittedName>
</protein>
<sequence>MEKKTKKRAASALNFFFAVLFLSLPFCGAYANEGLKSLRSAAPDYVINPAAGVWANYQTLVLDLPEGAEAFYSLNGEDPSVSGFAYDGPVVLSVAGSVALRIVVTDGSAPIFETEIPYTVVPKEEPAYIRAARPFSADEAFLRVNSSAYIDLPESVSYTAGPSPVFFTGRRLMLPYASVYERFVPLAVYDGEVPFRYVLLTGGDAEKSPGSETAGAADGILSADTLPEFDDWNYAAFKTPFPVFYAIDEGPVRVSASARIRIDRTKPHMLYWKIDDAESKAAAAVNAAGTQSALGLSGAPLSEFNRLFIPPKPELHGLPAVPSVNKAVNLSFDDPDFLFCARTKDGKKLYSPVFSVDALEGDAFGFSENIDVLYKGVKQGSVRPSFIIDKIPPSAPVFVSSEKDFYARKDIVLDIQSEGAVYYRFAETFEAEKGFSRSRIEDINRALESSLAGENEESFTRLSGGSLILTSGEKSARLYTVDAYSADAAGNKSPVVRFQTVADAVNFYASTAAEDAQADGSPDKPFGSFPALYTAVQKSASPFVRCMLEGTFSDIHPLLIERDTELCGDGKTRLQFEKDASLTVRNAFFNLKNCTLERYGVGENDMLQTYLVQAENAALSFSHAELICRDPNGVSCFGLKSSSLDADFCGFTAEGVVYADAVSAKDSVVNLHNVRSVVIAQTGVGVKSVRSSVTVFDSSFRLSGNLVRALEFLDSNFELGNNEFVSEKPMNGMGAVWSNVFPDIAIDVSKNTYSGFSSLYASR</sequence>
<dbReference type="AlphaFoldDB" id="S3K0P4"/>